<protein>
    <recommendedName>
        <fullName evidence="5">Alpha-galactosidase</fullName>
        <ecNumber evidence="5">3.2.1.22</ecNumber>
    </recommendedName>
    <alternativeName>
        <fullName evidence="5">Melibiase</fullName>
    </alternativeName>
</protein>
<dbReference type="InterPro" id="IPR013780">
    <property type="entry name" value="Glyco_hydro_b"/>
</dbReference>
<comment type="catalytic activity">
    <reaction evidence="5">
        <text>Hydrolysis of terminal, non-reducing alpha-D-galactose residues in alpha-D-galactosides, including galactose oligosaccharides, galactomannans and galactolipids.</text>
        <dbReference type="EC" id="3.2.1.22"/>
    </reaction>
</comment>
<dbReference type="EMBL" id="CP045810">
    <property type="protein sequence ID" value="QHN42122.1"/>
    <property type="molecule type" value="Genomic_DNA"/>
</dbReference>
<dbReference type="GO" id="GO:0005975">
    <property type="term" value="P:carbohydrate metabolic process"/>
    <property type="evidence" value="ECO:0007669"/>
    <property type="project" value="InterPro"/>
</dbReference>
<dbReference type="PANTHER" id="PTHR11452:SF75">
    <property type="entry name" value="ALPHA-GALACTOSIDASE MEL1"/>
    <property type="match status" value="1"/>
</dbReference>
<dbReference type="InterPro" id="IPR013785">
    <property type="entry name" value="Aldolase_TIM"/>
</dbReference>
<dbReference type="AlphaFoldDB" id="A0A857LVZ8"/>
<sequence length="415" mass="43081">MCAAVAALAVAALAVGCTDSPEDRLGGERPAIEGVAQTPPMGWDSGPSLGCKVSEETIRQQADALASSGLRAAGYRYVIVGDCWSARERAADGTLLPDPVRFPSGMAALGEYLHARGLLFGLSSAAGTRTCAQHSGRSAGSTGSLGHESRDAATFAEWGVDYLSYDWCSGQSDRGEQIAAFTAMRDALRGLHTPIVYAINPNRGLDAIRPGSDAYWGGVATVTRVTGPTGPAWSTAGRDKKVQGVVEVTDSLAPLAGRVRPGTYNDPGLLMVGLSDGAGDLTESEQRTQLSMWAMMAAPLILGVDLTSMPASAARTLTNTAIVRIDQDERVSAGARVANNPEVWSRAVGDKGLVVSLTNRGKAPRKLSVALSDLGLNGDATVAGVDAWTGERHQAVNGRLTVTVAAHDTAVLTIV</sequence>
<dbReference type="PANTHER" id="PTHR11452">
    <property type="entry name" value="ALPHA-GALACTOSIDASE/ALPHA-N-ACETYLGALACTOSAMINIDASE"/>
    <property type="match status" value="1"/>
</dbReference>
<dbReference type="Pfam" id="PF16499">
    <property type="entry name" value="Melibiase_2"/>
    <property type="match status" value="1"/>
</dbReference>
<dbReference type="SUPFAM" id="SSF51445">
    <property type="entry name" value="(Trans)glycosidases"/>
    <property type="match status" value="1"/>
</dbReference>
<dbReference type="CDD" id="cd14792">
    <property type="entry name" value="GH27"/>
    <property type="match status" value="1"/>
</dbReference>
<accession>A0A857LVZ8</accession>
<dbReference type="Pfam" id="PF17801">
    <property type="entry name" value="Melibiase_C"/>
    <property type="match status" value="1"/>
</dbReference>
<dbReference type="EC" id="3.2.1.22" evidence="5"/>
<evidence type="ECO:0000256" key="3">
    <source>
        <dbReference type="ARBA" id="ARBA00022801"/>
    </source>
</evidence>
<organism evidence="7">
    <name type="scientific">Gordonia amarae</name>
    <dbReference type="NCBI Taxonomy" id="36821"/>
    <lineage>
        <taxon>Bacteria</taxon>
        <taxon>Bacillati</taxon>
        <taxon>Actinomycetota</taxon>
        <taxon>Actinomycetes</taxon>
        <taxon>Mycobacteriales</taxon>
        <taxon>Gordoniaceae</taxon>
        <taxon>Gordonia</taxon>
    </lineage>
</organism>
<comment type="similarity">
    <text evidence="1 5">Belongs to the glycosyl hydrolase 27 family.</text>
</comment>
<feature type="domain" description="Alpha galactosidase C-terminal" evidence="6">
    <location>
        <begin position="340"/>
        <end position="414"/>
    </location>
</feature>
<keyword evidence="5" id="KW-1015">Disulfide bond</keyword>
<evidence type="ECO:0000256" key="4">
    <source>
        <dbReference type="ARBA" id="ARBA00023295"/>
    </source>
</evidence>
<keyword evidence="4 5" id="KW-0326">Glycosidase</keyword>
<evidence type="ECO:0000256" key="2">
    <source>
        <dbReference type="ARBA" id="ARBA00022729"/>
    </source>
</evidence>
<name>A0A857LVZ8_9ACTN</name>
<reference evidence="7" key="1">
    <citation type="journal article" date="2021" name="Nat. Microbiol.">
        <title>Cocultivation of an ultrasmall environmental parasitic bacterium with lytic ability against bacteria associated with wastewater foams.</title>
        <authorList>
            <person name="Batinovic S."/>
            <person name="Rose J.J.A."/>
            <person name="Ratcliffe J."/>
            <person name="Seviour R.J."/>
            <person name="Petrovski S."/>
        </authorList>
    </citation>
    <scope>NUCLEOTIDE SEQUENCE</scope>
    <source>
        <strain evidence="7">CON44</strain>
    </source>
</reference>
<evidence type="ECO:0000313" key="7">
    <source>
        <dbReference type="EMBL" id="QHN42122.1"/>
    </source>
</evidence>
<dbReference type="GO" id="GO:0004557">
    <property type="term" value="F:alpha-galactosidase activity"/>
    <property type="evidence" value="ECO:0007669"/>
    <property type="project" value="UniProtKB-EC"/>
</dbReference>
<dbReference type="InterPro" id="IPR041233">
    <property type="entry name" value="Melibiase_C"/>
</dbReference>
<gene>
    <name evidence="7" type="ORF">GII30_17010</name>
</gene>
<evidence type="ECO:0000256" key="5">
    <source>
        <dbReference type="RuleBase" id="RU361168"/>
    </source>
</evidence>
<dbReference type="SUPFAM" id="SSF51011">
    <property type="entry name" value="Glycosyl hydrolase domain"/>
    <property type="match status" value="1"/>
</dbReference>
<keyword evidence="3 5" id="KW-0378">Hydrolase</keyword>
<dbReference type="InterPro" id="IPR002241">
    <property type="entry name" value="Glyco_hydro_27"/>
</dbReference>
<keyword evidence="2" id="KW-0732">Signal</keyword>
<evidence type="ECO:0000259" key="6">
    <source>
        <dbReference type="Pfam" id="PF17801"/>
    </source>
</evidence>
<evidence type="ECO:0000256" key="1">
    <source>
        <dbReference type="ARBA" id="ARBA00009743"/>
    </source>
</evidence>
<dbReference type="PRINTS" id="PR00740">
    <property type="entry name" value="GLHYDRLASE27"/>
</dbReference>
<dbReference type="Gene3D" id="3.20.20.70">
    <property type="entry name" value="Aldolase class I"/>
    <property type="match status" value="1"/>
</dbReference>
<proteinExistence type="inferred from homology"/>
<dbReference type="InterPro" id="IPR017853">
    <property type="entry name" value="GH"/>
</dbReference>
<dbReference type="Gene3D" id="2.60.40.1180">
    <property type="entry name" value="Golgi alpha-mannosidase II"/>
    <property type="match status" value="1"/>
</dbReference>